<dbReference type="PANTHER" id="PTHR34047">
    <property type="entry name" value="NUCLEAR INTRON MATURASE 1, MITOCHONDRIAL-RELATED"/>
    <property type="match status" value="1"/>
</dbReference>
<dbReference type="PROSITE" id="PS50878">
    <property type="entry name" value="RT_POL"/>
    <property type="match status" value="1"/>
</dbReference>
<keyword evidence="2" id="KW-0808">Transferase</keyword>
<dbReference type="PANTHER" id="PTHR34047:SF8">
    <property type="entry name" value="PROTEIN YKFC"/>
    <property type="match status" value="1"/>
</dbReference>
<dbReference type="GO" id="GO:0003964">
    <property type="term" value="F:RNA-directed DNA polymerase activity"/>
    <property type="evidence" value="ECO:0007669"/>
    <property type="project" value="UniProtKB-KW"/>
</dbReference>
<dbReference type="SUPFAM" id="SSF56672">
    <property type="entry name" value="DNA/RNA polymerases"/>
    <property type="match status" value="1"/>
</dbReference>
<keyword evidence="3" id="KW-1185">Reference proteome</keyword>
<dbReference type="RefSeq" id="WP_315956098.1">
    <property type="nucleotide sequence ID" value="NZ_JAWCUD010000022.1"/>
</dbReference>
<dbReference type="InterPro" id="IPR000477">
    <property type="entry name" value="RT_dom"/>
</dbReference>
<evidence type="ECO:0000259" key="1">
    <source>
        <dbReference type="PROSITE" id="PS50878"/>
    </source>
</evidence>
<protein>
    <submittedName>
        <fullName evidence="2">Reverse transcriptase domain-containing protein</fullName>
    </submittedName>
</protein>
<proteinExistence type="predicted"/>
<evidence type="ECO:0000313" key="3">
    <source>
        <dbReference type="Proteomes" id="UP001260980"/>
    </source>
</evidence>
<sequence>MEEGKYHEDSGTPQGGVISPLLANLYLNELDLKLEEHGVRFVRYADFCCSPKPKRRYIKPLRLPRKR</sequence>
<dbReference type="EMBL" id="JAWCUD010000022">
    <property type="protein sequence ID" value="MDU0206301.1"/>
    <property type="molecule type" value="Genomic_DNA"/>
</dbReference>
<feature type="domain" description="Reverse transcriptase" evidence="1">
    <location>
        <begin position="1"/>
        <end position="67"/>
    </location>
</feature>
<organism evidence="2 3">
    <name type="scientific">Paenibacillus violae</name>
    <dbReference type="NCBI Taxonomy" id="3077234"/>
    <lineage>
        <taxon>Bacteria</taxon>
        <taxon>Bacillati</taxon>
        <taxon>Bacillota</taxon>
        <taxon>Bacilli</taxon>
        <taxon>Bacillales</taxon>
        <taxon>Paenibacillaceae</taxon>
        <taxon>Paenibacillus</taxon>
    </lineage>
</organism>
<keyword evidence="2" id="KW-0695">RNA-directed DNA polymerase</keyword>
<reference evidence="2 3" key="1">
    <citation type="submission" date="2023-10" db="EMBL/GenBank/DDBJ databases">
        <title>Paenibacillus strain PFR10 Genome sequencing and assembly.</title>
        <authorList>
            <person name="Kim I."/>
        </authorList>
    </citation>
    <scope>NUCLEOTIDE SEQUENCE [LARGE SCALE GENOMIC DNA]</scope>
    <source>
        <strain evidence="2 3">PFR10</strain>
    </source>
</reference>
<dbReference type="InterPro" id="IPR051083">
    <property type="entry name" value="GrpII_Intron_Splice-Mob/Def"/>
</dbReference>
<keyword evidence="2" id="KW-0548">Nucleotidyltransferase</keyword>
<accession>A0ABU3RPT0</accession>
<evidence type="ECO:0000313" key="2">
    <source>
        <dbReference type="EMBL" id="MDU0206301.1"/>
    </source>
</evidence>
<dbReference type="Pfam" id="PF00078">
    <property type="entry name" value="RVT_1"/>
    <property type="match status" value="1"/>
</dbReference>
<name>A0ABU3RPT0_9BACL</name>
<dbReference type="Proteomes" id="UP001260980">
    <property type="component" value="Unassembled WGS sequence"/>
</dbReference>
<dbReference type="InterPro" id="IPR043502">
    <property type="entry name" value="DNA/RNA_pol_sf"/>
</dbReference>
<comment type="caution">
    <text evidence="2">The sequence shown here is derived from an EMBL/GenBank/DDBJ whole genome shotgun (WGS) entry which is preliminary data.</text>
</comment>
<gene>
    <name evidence="2" type="ORF">RQP52_35105</name>
</gene>